<dbReference type="Proteomes" id="UP000190965">
    <property type="component" value="Unassembled WGS sequence"/>
</dbReference>
<accession>A0A1T2XVH3</accession>
<dbReference type="Gene3D" id="3.40.1730.10">
    <property type="entry name" value="pa0076 domain"/>
    <property type="match status" value="1"/>
</dbReference>
<dbReference type="NCBIfam" id="TIGR03373">
    <property type="entry name" value="VI_minor_4"/>
    <property type="match status" value="1"/>
</dbReference>
<dbReference type="OrthoDB" id="9801841at2"/>
<dbReference type="Pfam" id="PF09867">
    <property type="entry name" value="TagF_N"/>
    <property type="match status" value="1"/>
</dbReference>
<gene>
    <name evidence="1" type="ORF">BFW87_29890</name>
</gene>
<organism evidence="1 2">
    <name type="scientific">Pseudomonas fluorescens</name>
    <dbReference type="NCBI Taxonomy" id="294"/>
    <lineage>
        <taxon>Bacteria</taxon>
        <taxon>Pseudomonadati</taxon>
        <taxon>Pseudomonadota</taxon>
        <taxon>Gammaproteobacteria</taxon>
        <taxon>Pseudomonadales</taxon>
        <taxon>Pseudomonadaceae</taxon>
        <taxon>Pseudomonas</taxon>
    </lineage>
</organism>
<reference evidence="1 2" key="1">
    <citation type="submission" date="2016-12" db="EMBL/GenBank/DDBJ databases">
        <title>Draft genome sequences of seven strains of Pseudomonas fluorescens that produce 4-formylaminooxyvinylglycine.</title>
        <authorList>
            <person name="Okrent R.A."/>
            <person name="Manning V.A."/>
            <person name="Trippe K.M."/>
        </authorList>
    </citation>
    <scope>NUCLEOTIDE SEQUENCE [LARGE SCALE GENOMIC DNA]</scope>
    <source>
        <strain evidence="1 2">P5A</strain>
    </source>
</reference>
<dbReference type="RefSeq" id="WP_078743322.1">
    <property type="nucleotide sequence ID" value="NZ_MSDF01000060.1"/>
</dbReference>
<evidence type="ECO:0000313" key="1">
    <source>
        <dbReference type="EMBL" id="OPA83743.1"/>
    </source>
</evidence>
<dbReference type="InterPro" id="IPR017748">
    <property type="entry name" value="TagF"/>
</dbReference>
<name>A0A1T2XVH3_PSEFL</name>
<dbReference type="EMBL" id="MSDF01000060">
    <property type="protein sequence ID" value="OPA83743.1"/>
    <property type="molecule type" value="Genomic_DNA"/>
</dbReference>
<protein>
    <submittedName>
        <fullName evidence="1">Type VI secretion-associated protein</fullName>
    </submittedName>
</protein>
<sequence length="220" mass="24012">MNGFFGKVISHGDFVSRRLPATFLSPWDGWMQAGLQCSRERLAEQWLDVYLCSPIWHFALAAGVCGEQGWAGVMIPSVDRVGRYFPLTLATAGEDVPLLARLERDVLWYSQLERLALSTLTEGFSLEVFDEALLALPLPGCWTPASYSSGGAAPARWLDLPDPERIGDGMPQLNAQIDALGLAGHSLFWTEGSPRVAPSIWVGAGLPDVETFADMLGGRY</sequence>
<evidence type="ECO:0000313" key="2">
    <source>
        <dbReference type="Proteomes" id="UP000190965"/>
    </source>
</evidence>
<comment type="caution">
    <text evidence="1">The sequence shown here is derived from an EMBL/GenBank/DDBJ whole genome shotgun (WGS) entry which is preliminary data.</text>
</comment>
<dbReference type="AlphaFoldDB" id="A0A1T2XVH3"/>
<dbReference type="InterPro" id="IPR038225">
    <property type="entry name" value="TagF_sf"/>
</dbReference>
<dbReference type="PIRSF" id="PIRSF029287">
    <property type="entry name" value="UCP029287"/>
    <property type="match status" value="1"/>
</dbReference>
<proteinExistence type="predicted"/>